<gene>
    <name evidence="1" type="ORF">SK128_000095</name>
</gene>
<accession>A0AAN8XRJ5</accession>
<dbReference type="Proteomes" id="UP001381693">
    <property type="component" value="Unassembled WGS sequence"/>
</dbReference>
<dbReference type="AlphaFoldDB" id="A0AAN8XRJ5"/>
<proteinExistence type="predicted"/>
<evidence type="ECO:0000313" key="2">
    <source>
        <dbReference type="Proteomes" id="UP001381693"/>
    </source>
</evidence>
<comment type="caution">
    <text evidence="1">The sequence shown here is derived from an EMBL/GenBank/DDBJ whole genome shotgun (WGS) entry which is preliminary data.</text>
</comment>
<dbReference type="EMBL" id="JAXCGZ010003855">
    <property type="protein sequence ID" value="KAK7082909.1"/>
    <property type="molecule type" value="Genomic_DNA"/>
</dbReference>
<feature type="non-terminal residue" evidence="1">
    <location>
        <position position="134"/>
    </location>
</feature>
<keyword evidence="2" id="KW-1185">Reference proteome</keyword>
<name>A0AAN8XRJ5_HALRR</name>
<evidence type="ECO:0000313" key="1">
    <source>
        <dbReference type="EMBL" id="KAK7082909.1"/>
    </source>
</evidence>
<reference evidence="1 2" key="1">
    <citation type="submission" date="2023-11" db="EMBL/GenBank/DDBJ databases">
        <title>Halocaridina rubra genome assembly.</title>
        <authorList>
            <person name="Smith C."/>
        </authorList>
    </citation>
    <scope>NUCLEOTIDE SEQUENCE [LARGE SCALE GENOMIC DNA]</scope>
    <source>
        <strain evidence="1">EP-1</strain>
        <tissue evidence="1">Whole</tissue>
    </source>
</reference>
<protein>
    <submittedName>
        <fullName evidence="1">Uncharacterized protein</fullName>
    </submittedName>
</protein>
<organism evidence="1 2">
    <name type="scientific">Halocaridina rubra</name>
    <name type="common">Hawaiian red shrimp</name>
    <dbReference type="NCBI Taxonomy" id="373956"/>
    <lineage>
        <taxon>Eukaryota</taxon>
        <taxon>Metazoa</taxon>
        <taxon>Ecdysozoa</taxon>
        <taxon>Arthropoda</taxon>
        <taxon>Crustacea</taxon>
        <taxon>Multicrustacea</taxon>
        <taxon>Malacostraca</taxon>
        <taxon>Eumalacostraca</taxon>
        <taxon>Eucarida</taxon>
        <taxon>Decapoda</taxon>
        <taxon>Pleocyemata</taxon>
        <taxon>Caridea</taxon>
        <taxon>Atyoidea</taxon>
        <taxon>Atyidae</taxon>
        <taxon>Halocaridina</taxon>
    </lineage>
</organism>
<sequence>MKRTLEIVKERRLTVGELLQYDVATTSPLFDDEGLMTKSIKSDIVHELEGNLSDQDPRTPKSDESKATCYIIDTSRHAEVPELMNDVEEVDMRIIPHAMYAVKCIIVLTSDTDVFILRMFYRSELNAGGLQELR</sequence>